<dbReference type="InterPro" id="IPR036188">
    <property type="entry name" value="FAD/NAD-bd_sf"/>
</dbReference>
<evidence type="ECO:0000256" key="5">
    <source>
        <dbReference type="ARBA" id="ARBA00022857"/>
    </source>
</evidence>
<evidence type="ECO:0000256" key="7">
    <source>
        <dbReference type="ARBA" id="ARBA00023033"/>
    </source>
</evidence>
<evidence type="ECO:0000256" key="4">
    <source>
        <dbReference type="ARBA" id="ARBA00022827"/>
    </source>
</evidence>
<dbReference type="GO" id="GO:0004497">
    <property type="term" value="F:monooxygenase activity"/>
    <property type="evidence" value="ECO:0007669"/>
    <property type="project" value="UniProtKB-KW"/>
</dbReference>
<evidence type="ECO:0000259" key="9">
    <source>
        <dbReference type="Pfam" id="PF07992"/>
    </source>
</evidence>
<dbReference type="Pfam" id="PF07992">
    <property type="entry name" value="Pyr_redox_2"/>
    <property type="match status" value="1"/>
</dbReference>
<dbReference type="Gene3D" id="3.50.50.60">
    <property type="entry name" value="FAD/NAD(P)-binding domain"/>
    <property type="match status" value="2"/>
</dbReference>
<organism evidence="10 11">
    <name type="scientific">Setomelanomma holmii</name>
    <dbReference type="NCBI Taxonomy" id="210430"/>
    <lineage>
        <taxon>Eukaryota</taxon>
        <taxon>Fungi</taxon>
        <taxon>Dikarya</taxon>
        <taxon>Ascomycota</taxon>
        <taxon>Pezizomycotina</taxon>
        <taxon>Dothideomycetes</taxon>
        <taxon>Pleosporomycetidae</taxon>
        <taxon>Pleosporales</taxon>
        <taxon>Pleosporineae</taxon>
        <taxon>Phaeosphaeriaceae</taxon>
        <taxon>Setomelanomma</taxon>
    </lineage>
</organism>
<keyword evidence="3" id="KW-0285">Flavoprotein</keyword>
<keyword evidence="6" id="KW-0560">Oxidoreductase</keyword>
<keyword evidence="7" id="KW-0503">Monooxygenase</keyword>
<dbReference type="OrthoDB" id="66881at2759"/>
<accession>A0A9P4H1N1</accession>
<dbReference type="SUPFAM" id="SSF51905">
    <property type="entry name" value="FAD/NAD(P)-binding domain"/>
    <property type="match status" value="2"/>
</dbReference>
<protein>
    <submittedName>
        <fullName evidence="10">FAD/NAD(P)-binding domain-containing protein</fullName>
    </submittedName>
</protein>
<keyword evidence="11" id="KW-1185">Reference proteome</keyword>
<dbReference type="AlphaFoldDB" id="A0A9P4H1N1"/>
<dbReference type="PANTHER" id="PTHR43098:SF3">
    <property type="entry name" value="L-ORNITHINE N(5)-MONOOXYGENASE-RELATED"/>
    <property type="match status" value="1"/>
</dbReference>
<comment type="cofactor">
    <cofactor evidence="1">
        <name>FAD</name>
        <dbReference type="ChEBI" id="CHEBI:57692"/>
    </cofactor>
</comment>
<evidence type="ECO:0000256" key="8">
    <source>
        <dbReference type="SAM" id="MobiDB-lite"/>
    </source>
</evidence>
<dbReference type="InterPro" id="IPR023753">
    <property type="entry name" value="FAD/NAD-binding_dom"/>
</dbReference>
<evidence type="ECO:0000313" key="11">
    <source>
        <dbReference type="Proteomes" id="UP000799777"/>
    </source>
</evidence>
<evidence type="ECO:0000256" key="3">
    <source>
        <dbReference type="ARBA" id="ARBA00022630"/>
    </source>
</evidence>
<dbReference type="Proteomes" id="UP000799777">
    <property type="component" value="Unassembled WGS sequence"/>
</dbReference>
<evidence type="ECO:0000256" key="2">
    <source>
        <dbReference type="ARBA" id="ARBA00010139"/>
    </source>
</evidence>
<comment type="caution">
    <text evidence="10">The sequence shown here is derived from an EMBL/GenBank/DDBJ whole genome shotgun (WGS) entry which is preliminary data.</text>
</comment>
<dbReference type="InterPro" id="IPR050775">
    <property type="entry name" value="FAD-binding_Monooxygenases"/>
</dbReference>
<keyword evidence="5" id="KW-0521">NADP</keyword>
<evidence type="ECO:0000256" key="1">
    <source>
        <dbReference type="ARBA" id="ARBA00001974"/>
    </source>
</evidence>
<comment type="similarity">
    <text evidence="2">Belongs to the FAD-binding monooxygenase family.</text>
</comment>
<proteinExistence type="inferred from homology"/>
<keyword evidence="4" id="KW-0274">FAD</keyword>
<reference evidence="10" key="1">
    <citation type="journal article" date="2020" name="Stud. Mycol.">
        <title>101 Dothideomycetes genomes: a test case for predicting lifestyles and emergence of pathogens.</title>
        <authorList>
            <person name="Haridas S."/>
            <person name="Albert R."/>
            <person name="Binder M."/>
            <person name="Bloem J."/>
            <person name="Labutti K."/>
            <person name="Salamov A."/>
            <person name="Andreopoulos B."/>
            <person name="Baker S."/>
            <person name="Barry K."/>
            <person name="Bills G."/>
            <person name="Bluhm B."/>
            <person name="Cannon C."/>
            <person name="Castanera R."/>
            <person name="Culley D."/>
            <person name="Daum C."/>
            <person name="Ezra D."/>
            <person name="Gonzalez J."/>
            <person name="Henrissat B."/>
            <person name="Kuo A."/>
            <person name="Liang C."/>
            <person name="Lipzen A."/>
            <person name="Lutzoni F."/>
            <person name="Magnuson J."/>
            <person name="Mondo S."/>
            <person name="Nolan M."/>
            <person name="Ohm R."/>
            <person name="Pangilinan J."/>
            <person name="Park H.-J."/>
            <person name="Ramirez L."/>
            <person name="Alfaro M."/>
            <person name="Sun H."/>
            <person name="Tritt A."/>
            <person name="Yoshinaga Y."/>
            <person name="Zwiers L.-H."/>
            <person name="Turgeon B."/>
            <person name="Goodwin S."/>
            <person name="Spatafora J."/>
            <person name="Crous P."/>
            <person name="Grigoriev I."/>
        </authorList>
    </citation>
    <scope>NUCLEOTIDE SEQUENCE</scope>
    <source>
        <strain evidence="10">CBS 110217</strain>
    </source>
</reference>
<dbReference type="EMBL" id="ML978240">
    <property type="protein sequence ID" value="KAF2026618.1"/>
    <property type="molecule type" value="Genomic_DNA"/>
</dbReference>
<evidence type="ECO:0000256" key="6">
    <source>
        <dbReference type="ARBA" id="ARBA00023002"/>
    </source>
</evidence>
<dbReference type="PANTHER" id="PTHR43098">
    <property type="entry name" value="L-ORNITHINE N(5)-MONOOXYGENASE-RELATED"/>
    <property type="match status" value="1"/>
</dbReference>
<sequence>MQRTLTIQLPSSRSQQRSDTPNSTLDHTLDVLIIGAGFAGCYALHTLRQSNFSARIIESGTDLGGVWHWNSYPGARVDSQWPVYALNIPEIYSKWRWSEHYPGHEEIKAYFQFVGRELGLYRDVLLCETVVQCEWNEGRKVWEVRSEKGVYVEARYVLACTGFAAKRYFPDWKGLDSFKGEMHHSSFWPQEGVDVRRKKVAVVGTGATGVQIVQEWAREVGEEGNLKVFQRTPQLGFPMRQRKIEEEEDREMKANMARIMKESRRTNAGFVFDSEKVLKTFDHESEEREAYYERLWEQGGFRFHGMNYSDVLTDEKANDEAYKFWAKKVRARIKDPRKRDLLAPLNKPHLLGGKRPSMEQWYYDIFDQPNVDIVDVKSTPIQDVVPEGIRTADGVVHEFDIIALATGFDSVTGGLNAINIRGTEGLLRDKWKNGIWTHLGMAMSSFPNLFMIYGPQAPTAFANGPSAVEPQADWIVEVLKYMREYGQERIEATAEAEKEWKALVYHFSTMSLRHNVPSGWNGGNIPGKTQEPLSFAGGLPYYFDKIEGIRREGMTGFKVT</sequence>
<name>A0A9P4H1N1_9PLEO</name>
<feature type="region of interest" description="Disordered" evidence="8">
    <location>
        <begin position="1"/>
        <end position="23"/>
    </location>
</feature>
<gene>
    <name evidence="10" type="ORF">EK21DRAFT_73802</name>
</gene>
<evidence type="ECO:0000313" key="10">
    <source>
        <dbReference type="EMBL" id="KAF2026618.1"/>
    </source>
</evidence>
<feature type="domain" description="FAD/NAD(P)-binding" evidence="9">
    <location>
        <begin position="30"/>
        <end position="256"/>
    </location>
</feature>